<keyword evidence="8" id="KW-0472">Membrane</keyword>
<comment type="caution">
    <text evidence="11">The sequence shown here is derived from an EMBL/GenBank/DDBJ whole genome shotgun (WGS) entry which is preliminary data.</text>
</comment>
<dbReference type="GO" id="GO:0006887">
    <property type="term" value="P:exocytosis"/>
    <property type="evidence" value="ECO:0007669"/>
    <property type="project" value="UniProtKB-KW"/>
</dbReference>
<dbReference type="InterPro" id="IPR036770">
    <property type="entry name" value="Ankyrin_rpt-contain_sf"/>
</dbReference>
<feature type="domain" description="ANKLE2 third alpha/beta" evidence="10">
    <location>
        <begin position="280"/>
        <end position="380"/>
    </location>
</feature>
<dbReference type="SMART" id="SM00248">
    <property type="entry name" value="ANK"/>
    <property type="match status" value="2"/>
</dbReference>
<keyword evidence="7" id="KW-0040">ANK repeat</keyword>
<dbReference type="EMBL" id="JAPWDV010000003">
    <property type="protein sequence ID" value="KAJ6216703.1"/>
    <property type="molecule type" value="Genomic_DNA"/>
</dbReference>
<keyword evidence="6" id="KW-0528">Neurotoxin</keyword>
<dbReference type="Gene3D" id="1.25.40.20">
    <property type="entry name" value="Ankyrin repeat-containing domain"/>
    <property type="match status" value="1"/>
</dbReference>
<organism evidence="11 12">
    <name type="scientific">Blomia tropicalis</name>
    <name type="common">Mite</name>
    <dbReference type="NCBI Taxonomy" id="40697"/>
    <lineage>
        <taxon>Eukaryota</taxon>
        <taxon>Metazoa</taxon>
        <taxon>Ecdysozoa</taxon>
        <taxon>Arthropoda</taxon>
        <taxon>Chelicerata</taxon>
        <taxon>Arachnida</taxon>
        <taxon>Acari</taxon>
        <taxon>Acariformes</taxon>
        <taxon>Sarcoptiformes</taxon>
        <taxon>Astigmata</taxon>
        <taxon>Glycyphagoidea</taxon>
        <taxon>Echimyopodidae</taxon>
        <taxon>Blomia</taxon>
    </lineage>
</organism>
<keyword evidence="12" id="KW-1185">Reference proteome</keyword>
<dbReference type="GO" id="GO:0044218">
    <property type="term" value="C:other organism cell membrane"/>
    <property type="evidence" value="ECO:0007669"/>
    <property type="project" value="UniProtKB-KW"/>
</dbReference>
<dbReference type="InterPro" id="IPR002110">
    <property type="entry name" value="Ankyrin_rpt"/>
</dbReference>
<keyword evidence="8" id="KW-1053">Target membrane</keyword>
<dbReference type="SUPFAM" id="SSF48403">
    <property type="entry name" value="Ankyrin repeat"/>
    <property type="match status" value="1"/>
</dbReference>
<keyword evidence="9" id="KW-0131">Cell cycle</keyword>
<reference evidence="11" key="1">
    <citation type="submission" date="2022-12" db="EMBL/GenBank/DDBJ databases">
        <title>Genome assemblies of Blomia tropicalis.</title>
        <authorList>
            <person name="Cui Y."/>
        </authorList>
    </citation>
    <scope>NUCLEOTIDE SEQUENCE</scope>
    <source>
        <tissue evidence="11">Adult mites</tissue>
    </source>
</reference>
<evidence type="ECO:0000256" key="1">
    <source>
        <dbReference type="ARBA" id="ARBA00004175"/>
    </source>
</evidence>
<evidence type="ECO:0000313" key="11">
    <source>
        <dbReference type="EMBL" id="KAJ6216703.1"/>
    </source>
</evidence>
<evidence type="ECO:0000256" key="3">
    <source>
        <dbReference type="ARBA" id="ARBA00022483"/>
    </source>
</evidence>
<dbReference type="InterPro" id="IPR056237">
    <property type="entry name" value="ANKLE2_3rd"/>
</dbReference>
<evidence type="ECO:0000256" key="5">
    <source>
        <dbReference type="ARBA" id="ARBA00022618"/>
    </source>
</evidence>
<keyword evidence="6" id="KW-0638">Presynaptic neurotoxin</keyword>
<keyword evidence="6" id="KW-0800">Toxin</keyword>
<evidence type="ECO:0000256" key="6">
    <source>
        <dbReference type="ARBA" id="ARBA00023028"/>
    </source>
</evidence>
<dbReference type="AlphaFoldDB" id="A0A9Q0M109"/>
<accession>A0A9Q0M109</accession>
<evidence type="ECO:0000256" key="7">
    <source>
        <dbReference type="ARBA" id="ARBA00023043"/>
    </source>
</evidence>
<evidence type="ECO:0000256" key="8">
    <source>
        <dbReference type="ARBA" id="ARBA00023298"/>
    </source>
</evidence>
<protein>
    <recommendedName>
        <fullName evidence="10">ANKLE2 third alpha/beta domain-containing protein</fullName>
    </recommendedName>
</protein>
<keyword evidence="3" id="KW-0268">Exocytosis</keyword>
<evidence type="ECO:0000256" key="2">
    <source>
        <dbReference type="ARBA" id="ARBA00007597"/>
    </source>
</evidence>
<dbReference type="GO" id="GO:0051301">
    <property type="term" value="P:cell division"/>
    <property type="evidence" value="ECO:0007669"/>
    <property type="project" value="UniProtKB-KW"/>
</dbReference>
<sequence>MAQDLPSNPIYYYAVFIPSEAQKCTDNKTKFSSQDLVSTDRKKIIDISRKYKSSRFKRFKTISEALQFATHGDSCNSFELDTSIGKDQQSQSTIVNNKRAIIAESPLPFQSLDIPSLNKFKNDIRDNNLNRVISCVSENPRYLLTYNYDGPTILMAGPHYNAVHLAIRHEVPQILRFILNTIDSYQFIKRCYPMLNDENIDIKRRHILDLYLNTPEKILFNTPLHIACIKQNIECISILLEYVPMITLDQRNKMKQLPYELIRDEILRTKIEQRFESCMFVTIVRSDDKLDYSINTPSYGRKSLPITKSESRDLMNAHSNLSVIIGPTSPDNARLLYESLRSPTKCTKEQRSIRLKDPIHGVELVARSISQQLNVPCEEYWPFLDDYVDIASEEGLQRLNHYLEEQYNLYNAKCIEINSLCDRFTSLELDEKKQLNSTCVINGDENYMDHDNYYDAILNINGDYVDDEVFYTAPSSPQLYDEDTRPDIVFTKPLFINGVGWSWQDRNAHCAIQLAINNGTITIDQRRYPFLYHWYNSENNG</sequence>
<gene>
    <name evidence="11" type="ORF">RDWZM_007860</name>
</gene>
<dbReference type="PANTHER" id="PTHR12349">
    <property type="entry name" value="ANKYRIN REPEAT AND LEM DOMAIN-CONTAINING PROTEIN 2"/>
    <property type="match status" value="1"/>
</dbReference>
<evidence type="ECO:0000313" key="12">
    <source>
        <dbReference type="Proteomes" id="UP001142055"/>
    </source>
</evidence>
<dbReference type="Proteomes" id="UP001142055">
    <property type="component" value="Chromosome 3"/>
</dbReference>
<evidence type="ECO:0000256" key="4">
    <source>
        <dbReference type="ARBA" id="ARBA00022537"/>
    </source>
</evidence>
<dbReference type="Pfam" id="PF24567">
    <property type="entry name" value="ANKLE2_3rd"/>
    <property type="match status" value="1"/>
</dbReference>
<proteinExistence type="inferred from homology"/>
<keyword evidence="5" id="KW-0132">Cell division</keyword>
<dbReference type="OMA" id="DCYLNMP"/>
<dbReference type="GO" id="GO:0044231">
    <property type="term" value="C:host cell presynaptic membrane"/>
    <property type="evidence" value="ECO:0007669"/>
    <property type="project" value="UniProtKB-KW"/>
</dbReference>
<keyword evidence="4" id="KW-1052">Target cell membrane</keyword>
<name>A0A9Q0M109_BLOTA</name>
<evidence type="ECO:0000256" key="9">
    <source>
        <dbReference type="ARBA" id="ARBA00023306"/>
    </source>
</evidence>
<dbReference type="PANTHER" id="PTHR12349:SF4">
    <property type="entry name" value="ANKYRIN REPEAT AND LEM DOMAIN-CONTAINING PROTEIN 2"/>
    <property type="match status" value="1"/>
</dbReference>
<comment type="subcellular location">
    <subcellularLocation>
        <location evidence="1">Target cell membrane</location>
    </subcellularLocation>
</comment>
<dbReference type="Pfam" id="PF00023">
    <property type="entry name" value="Ank"/>
    <property type="match status" value="1"/>
</dbReference>
<comment type="similarity">
    <text evidence="2">Belongs to the ANKLE2 family.</text>
</comment>
<evidence type="ECO:0000259" key="10">
    <source>
        <dbReference type="Pfam" id="PF24567"/>
    </source>
</evidence>